<dbReference type="SUPFAM" id="SSF53098">
    <property type="entry name" value="Ribonuclease H-like"/>
    <property type="match status" value="1"/>
</dbReference>
<accession>A0ABQ5B5T9</accession>
<protein>
    <submittedName>
        <fullName evidence="3">Retrovirus-related pol polyprotein from transposon TNT 1-94</fullName>
    </submittedName>
</protein>
<dbReference type="InterPro" id="IPR012337">
    <property type="entry name" value="RNaseH-like_sf"/>
</dbReference>
<dbReference type="Proteomes" id="UP001151760">
    <property type="component" value="Unassembled WGS sequence"/>
</dbReference>
<name>A0ABQ5B5T9_9ASTR</name>
<proteinExistence type="predicted"/>
<evidence type="ECO:0000256" key="1">
    <source>
        <dbReference type="SAM" id="MobiDB-lite"/>
    </source>
</evidence>
<feature type="region of interest" description="Disordered" evidence="1">
    <location>
        <begin position="1191"/>
        <end position="1211"/>
    </location>
</feature>
<dbReference type="Pfam" id="PF00665">
    <property type="entry name" value="rve"/>
    <property type="match status" value="1"/>
</dbReference>
<dbReference type="EMBL" id="BQNB010012944">
    <property type="protein sequence ID" value="GJT09878.1"/>
    <property type="molecule type" value="Genomic_DNA"/>
</dbReference>
<dbReference type="Pfam" id="PF07727">
    <property type="entry name" value="RVT_2"/>
    <property type="match status" value="1"/>
</dbReference>
<keyword evidence="4" id="KW-1185">Reference proteome</keyword>
<evidence type="ECO:0000313" key="4">
    <source>
        <dbReference type="Proteomes" id="UP001151760"/>
    </source>
</evidence>
<dbReference type="InterPro" id="IPR036397">
    <property type="entry name" value="RNaseH_sf"/>
</dbReference>
<sequence length="1307" mass="149649">MFLWWPVAVEDLMIVAEQGFKDHKYSDISIHQRVKVLSRLLRSVEGSNILYKLKVQHIRVHRSYTYPWIWRIQKVDMAQMKIQSINGRKYILVIVDDYSRFTWVKFIRSKDEVPEFMIKFLKMIQVRLNATIRNIRTDNGTEFVNQTLRAYYEEVRISHQTSVSRSPQHNSIVERLCYFSGQKQSYALAKKAFRIYNKRTRLMIETIHVDFDELSAMASEQFSSRPEPKPMTHGTISSGLVQNIPSPTSYVLLTMNDWETLFQPMFYEYLNPPPCIDSQVPTVIALEPVVLTGTPSSTTIDQDAPSTNELGGVLKNKARLVARGDRQGEGIDFEGSFTLFARLKAIRIFIAFAAHMNMIVYQMDVKTAFLNGMLREEVYVSQPDGFIDPENPNHVYKLKKALYNLKQAPRAWYDLLSSFLLSQKFTKGTIDPTLFIRREGKYILLYGMETCDPVDTPMVEKSKLDEDPQGKAVDPTCYRRMIGTLMYLTSSRPDLVFAMYMVPGIRQSLPKSLNMGLRYSKDSCIALTDFANADHVGCQDTRKSTSRSMQLLGDILVSWSSKKQKSTTISSTEAEYIALSGCCAQILWMRSQLMDYGFVFNKIPLYYGNKSDIALCYNNVQHSRSKHIDIRHHFIKEQVESGVVELSFVRTEYQPANIFTKPLAREQLEFLINKLGMRSMSPETLKKLAYEEEDQETQQVIARDEKWVPSTERVKISPSNIRLETIVHQKEETFQVVIDFWYTIKKVKDTESYEFLLANKKCIVNAKFFRKILDICPRVEGKEFTEDDGIVSRLKFVRIREDYKEYGLPIPDMMLNDKIKQSKSYQMFLKYYTCQILPKKSRGKGSQGKKTTNTHVAEVNVSDESKPEPAKKKTGSRSTRGVVFQDTPSAPKPKPVALKLKLKGFKSLTPKEQEAVITMQALKESKKTSRRQPGTGGSSEGTSRIPRVLDKSTIISATSSEGTSTKLGVLDKEKIYSDEDEEKKDDVDDEKTINLEMTNDEETEDEFVHGDAQISDVAKANAEKIKEIKDDAKKAEVPPTSSSLSVSSSFVPTVVDNYLGTKLDDSLYKVLQRHITYLIQKHSVKRTLESSKIKKPTIDLEQEYKKSALEIHKIKKEQAEKPNQGKKTKRRRTKESESSKKPSTTRETSKGKASSKISKTGKSTTAKEPVEEPIVEVVMDDAVNIAGKDVVCDDNQPQDTLEPKTDKTPNLDWFKQPPWPPIPDLEWNIRRVVLDQPEQHWFNQMVSAIKDPLTFNDLMATLIDFSKYVLNRLQIDHLTQEILVGPAYNLLKGTCTSNIELEYNMEE</sequence>
<evidence type="ECO:0000313" key="3">
    <source>
        <dbReference type="EMBL" id="GJT09878.1"/>
    </source>
</evidence>
<feature type="region of interest" description="Disordered" evidence="1">
    <location>
        <begin position="840"/>
        <end position="895"/>
    </location>
</feature>
<feature type="region of interest" description="Disordered" evidence="1">
    <location>
        <begin position="1113"/>
        <end position="1173"/>
    </location>
</feature>
<dbReference type="InterPro" id="IPR013103">
    <property type="entry name" value="RVT_2"/>
</dbReference>
<reference evidence="3" key="2">
    <citation type="submission" date="2022-01" db="EMBL/GenBank/DDBJ databases">
        <authorList>
            <person name="Yamashiro T."/>
            <person name="Shiraishi A."/>
            <person name="Satake H."/>
            <person name="Nakayama K."/>
        </authorList>
    </citation>
    <scope>NUCLEOTIDE SEQUENCE</scope>
</reference>
<feature type="compositionally biased region" description="Basic residues" evidence="1">
    <location>
        <begin position="1124"/>
        <end position="1133"/>
    </location>
</feature>
<dbReference type="PANTHER" id="PTHR11439">
    <property type="entry name" value="GAG-POL-RELATED RETROTRANSPOSON"/>
    <property type="match status" value="1"/>
</dbReference>
<reference evidence="3" key="1">
    <citation type="journal article" date="2022" name="Int. J. Mol. Sci.">
        <title>Draft Genome of Tanacetum Coccineum: Genomic Comparison of Closely Related Tanacetum-Family Plants.</title>
        <authorList>
            <person name="Yamashiro T."/>
            <person name="Shiraishi A."/>
            <person name="Nakayama K."/>
            <person name="Satake H."/>
        </authorList>
    </citation>
    <scope>NUCLEOTIDE SEQUENCE</scope>
</reference>
<dbReference type="PANTHER" id="PTHR11439:SF483">
    <property type="entry name" value="PEPTIDE SYNTHASE GLIP-LIKE, PUTATIVE (AFU_ORTHOLOGUE AFUA_3G12920)-RELATED"/>
    <property type="match status" value="1"/>
</dbReference>
<dbReference type="PROSITE" id="PS50994">
    <property type="entry name" value="INTEGRASE"/>
    <property type="match status" value="1"/>
</dbReference>
<feature type="domain" description="Integrase catalytic" evidence="2">
    <location>
        <begin position="63"/>
        <end position="176"/>
    </location>
</feature>
<organism evidence="3 4">
    <name type="scientific">Tanacetum coccineum</name>
    <dbReference type="NCBI Taxonomy" id="301880"/>
    <lineage>
        <taxon>Eukaryota</taxon>
        <taxon>Viridiplantae</taxon>
        <taxon>Streptophyta</taxon>
        <taxon>Embryophyta</taxon>
        <taxon>Tracheophyta</taxon>
        <taxon>Spermatophyta</taxon>
        <taxon>Magnoliopsida</taxon>
        <taxon>eudicotyledons</taxon>
        <taxon>Gunneridae</taxon>
        <taxon>Pentapetalae</taxon>
        <taxon>asterids</taxon>
        <taxon>campanulids</taxon>
        <taxon>Asterales</taxon>
        <taxon>Asteraceae</taxon>
        <taxon>Asteroideae</taxon>
        <taxon>Anthemideae</taxon>
        <taxon>Anthemidinae</taxon>
        <taxon>Tanacetum</taxon>
    </lineage>
</organism>
<comment type="caution">
    <text evidence="3">The sequence shown here is derived from an EMBL/GenBank/DDBJ whole genome shotgun (WGS) entry which is preliminary data.</text>
</comment>
<feature type="region of interest" description="Disordered" evidence="1">
    <location>
        <begin position="921"/>
        <end position="948"/>
    </location>
</feature>
<feature type="compositionally biased region" description="Low complexity" evidence="1">
    <location>
        <begin position="1141"/>
        <end position="1167"/>
    </location>
</feature>
<evidence type="ECO:0000259" key="2">
    <source>
        <dbReference type="PROSITE" id="PS50994"/>
    </source>
</evidence>
<gene>
    <name evidence="3" type="ORF">Tco_0856920</name>
</gene>
<dbReference type="Gene3D" id="3.30.420.10">
    <property type="entry name" value="Ribonuclease H-like superfamily/Ribonuclease H"/>
    <property type="match status" value="1"/>
</dbReference>
<dbReference type="CDD" id="cd09272">
    <property type="entry name" value="RNase_HI_RT_Ty1"/>
    <property type="match status" value="1"/>
</dbReference>
<dbReference type="InterPro" id="IPR001584">
    <property type="entry name" value="Integrase_cat-core"/>
</dbReference>